<organism evidence="1 2">
    <name type="scientific">Olea europaea subsp. europaea</name>
    <dbReference type="NCBI Taxonomy" id="158383"/>
    <lineage>
        <taxon>Eukaryota</taxon>
        <taxon>Viridiplantae</taxon>
        <taxon>Streptophyta</taxon>
        <taxon>Embryophyta</taxon>
        <taxon>Tracheophyta</taxon>
        <taxon>Spermatophyta</taxon>
        <taxon>Magnoliopsida</taxon>
        <taxon>eudicotyledons</taxon>
        <taxon>Gunneridae</taxon>
        <taxon>Pentapetalae</taxon>
        <taxon>asterids</taxon>
        <taxon>lamiids</taxon>
        <taxon>Lamiales</taxon>
        <taxon>Oleaceae</taxon>
        <taxon>Oleeae</taxon>
        <taxon>Olea</taxon>
    </lineage>
</organism>
<proteinExistence type="predicted"/>
<evidence type="ECO:0000313" key="2">
    <source>
        <dbReference type="Proteomes" id="UP000594638"/>
    </source>
</evidence>
<dbReference type="AlphaFoldDB" id="A0A8S0UTF6"/>
<reference evidence="1 2" key="1">
    <citation type="submission" date="2019-12" db="EMBL/GenBank/DDBJ databases">
        <authorList>
            <person name="Alioto T."/>
            <person name="Alioto T."/>
            <person name="Gomez Garrido J."/>
        </authorList>
    </citation>
    <scope>NUCLEOTIDE SEQUENCE [LARGE SCALE GENOMIC DNA]</scope>
</reference>
<dbReference type="EMBL" id="CACTIH010009093">
    <property type="protein sequence ID" value="CAA3023600.1"/>
    <property type="molecule type" value="Genomic_DNA"/>
</dbReference>
<name>A0A8S0UTF6_OLEEU</name>
<comment type="caution">
    <text evidence="1">The sequence shown here is derived from an EMBL/GenBank/DDBJ whole genome shotgun (WGS) entry which is preliminary data.</text>
</comment>
<protein>
    <recommendedName>
        <fullName evidence="3">Retrotransposon gag domain-containing protein</fullName>
    </recommendedName>
</protein>
<accession>A0A8S0UTF6</accession>
<evidence type="ECO:0000313" key="1">
    <source>
        <dbReference type="EMBL" id="CAA3023600.1"/>
    </source>
</evidence>
<sequence>MKPLKEVSEKHEKKMEEFLYGQNKSLEDFSNHVSSLISTKIGESIERNNPSPCCTAGLPAVEFPKFSGDGYKCNEFFHMYKTTDDVKFELASAHIDGKALQWHRERIELSPVMKWEDYTYQMGLKFGVKIHGSGMENESRETNTTPQNDTKWPRCRICKLRRTSDAESPKLKESYRRFGPFYRNDKSLDLYFREEAW</sequence>
<keyword evidence="2" id="KW-1185">Reference proteome</keyword>
<evidence type="ECO:0008006" key="3">
    <source>
        <dbReference type="Google" id="ProtNLM"/>
    </source>
</evidence>
<dbReference type="Proteomes" id="UP000594638">
    <property type="component" value="Unassembled WGS sequence"/>
</dbReference>
<dbReference type="Gramene" id="OE9A076735T1">
    <property type="protein sequence ID" value="OE9A076735C1"/>
    <property type="gene ID" value="OE9A076735"/>
</dbReference>
<gene>
    <name evidence="1" type="ORF">OLEA9_A076735</name>
</gene>
<dbReference type="OrthoDB" id="1727728at2759"/>